<evidence type="ECO:0000256" key="1">
    <source>
        <dbReference type="SAM" id="MobiDB-lite"/>
    </source>
</evidence>
<dbReference type="EMBL" id="NWUJ01000010">
    <property type="protein sequence ID" value="PFH32615.1"/>
    <property type="molecule type" value="Genomic_DNA"/>
</dbReference>
<dbReference type="OrthoDB" id="10417982at2759"/>
<dbReference type="KEGG" id="bbes:BESB_012270"/>
<feature type="region of interest" description="Disordered" evidence="1">
    <location>
        <begin position="1"/>
        <end position="21"/>
    </location>
</feature>
<feature type="region of interest" description="Disordered" evidence="1">
    <location>
        <begin position="45"/>
        <end position="122"/>
    </location>
</feature>
<protein>
    <submittedName>
        <fullName evidence="2">Uncharacterized protein</fullName>
    </submittedName>
</protein>
<dbReference type="GeneID" id="40306289"/>
<dbReference type="Proteomes" id="UP000224006">
    <property type="component" value="Chromosome IX"/>
</dbReference>
<feature type="compositionally biased region" description="Polar residues" evidence="1">
    <location>
        <begin position="107"/>
        <end position="118"/>
    </location>
</feature>
<dbReference type="AlphaFoldDB" id="A0A2A9M3T4"/>
<keyword evidence="3" id="KW-1185">Reference proteome</keyword>
<accession>A0A2A9M3T4</accession>
<dbReference type="RefSeq" id="XP_029216624.1">
    <property type="nucleotide sequence ID" value="XM_029359957.1"/>
</dbReference>
<sequence length="659" mass="73818">MSRTTMLTVRPQPRVPGPLDSKASSIHFASHYQGIMPRLLRETKRGRDRALKQKAGQVLPEGLHSETSTEDSLGSPTAFEVRSNRGPQAAGTHKRCHTGVRMRRESSSSWNSDRTPVQASDERNTAISRLNGKCEPLLKIKDALQTTRLRKRLGRGDIAVGSASAESFNEGRFYHCAMLEADRQNMKRCIQKQVMLGLGLNDETCCDNRRPLSTAASCQQQRWLVTPRQAQSLQESIEDAHTASRLSATTRLNRAAGYRRSRDRWTQVQELPSTTSELIASQGRTYTFAQKSAEVEAGRLCAKRSSGPSPQATSGARPCANRRVVPVAEQKQIVLQMQLVSDVVHEAAALRFGWAIHRIVRRHLIRVISHLRKATTSYPPTEQPLLGCTPENNVYAYGRLSLGVSGRTGESHSDWRRYWPRDRMALAGSDEWNCSSCQDRNVYSNGGIRKTVGDTLAPHLGASLQRRQKPACTVGSHRDLGARVLSRALRRALHKESLGEAWERLKVWSQDCQFGERIGALYLSLENVSAWAALFSRVMAVTALWRVICCSARKWLLRAFLTMLPANSVPLIPHQSSRRQKALLKPLSGPTISVSEESRKEPPHMSNFLRQKDDFFAGSMFLMKFWGELLALSVSTRQQSYQQSKMLLSKKAGTTHWDT</sequence>
<feature type="compositionally biased region" description="Basic residues" evidence="1">
    <location>
        <begin position="92"/>
        <end position="101"/>
    </location>
</feature>
<evidence type="ECO:0000313" key="3">
    <source>
        <dbReference type="Proteomes" id="UP000224006"/>
    </source>
</evidence>
<organism evidence="2 3">
    <name type="scientific">Besnoitia besnoiti</name>
    <name type="common">Apicomplexan protozoan</name>
    <dbReference type="NCBI Taxonomy" id="94643"/>
    <lineage>
        <taxon>Eukaryota</taxon>
        <taxon>Sar</taxon>
        <taxon>Alveolata</taxon>
        <taxon>Apicomplexa</taxon>
        <taxon>Conoidasida</taxon>
        <taxon>Coccidia</taxon>
        <taxon>Eucoccidiorida</taxon>
        <taxon>Eimeriorina</taxon>
        <taxon>Sarcocystidae</taxon>
        <taxon>Besnoitia</taxon>
    </lineage>
</organism>
<proteinExistence type="predicted"/>
<reference evidence="2 3" key="1">
    <citation type="submission" date="2017-09" db="EMBL/GenBank/DDBJ databases">
        <title>Genome sequencing of Besnoitia besnoiti strain Bb-Ger1.</title>
        <authorList>
            <person name="Schares G."/>
            <person name="Venepally P."/>
            <person name="Lorenzi H.A."/>
        </authorList>
    </citation>
    <scope>NUCLEOTIDE SEQUENCE [LARGE SCALE GENOMIC DNA]</scope>
    <source>
        <strain evidence="2 3">Bb-Ger1</strain>
    </source>
</reference>
<gene>
    <name evidence="2" type="ORF">BESB_012270</name>
</gene>
<comment type="caution">
    <text evidence="2">The sequence shown here is derived from an EMBL/GenBank/DDBJ whole genome shotgun (WGS) entry which is preliminary data.</text>
</comment>
<evidence type="ECO:0000313" key="2">
    <source>
        <dbReference type="EMBL" id="PFH32615.1"/>
    </source>
</evidence>
<name>A0A2A9M3T4_BESBE</name>
<dbReference type="VEuPathDB" id="ToxoDB:BESB_012270"/>